<dbReference type="InterPro" id="IPR050515">
    <property type="entry name" value="Beta-lactam/transpept"/>
</dbReference>
<feature type="chain" id="PRO_5037056754" description="Beta-lactamase" evidence="9">
    <location>
        <begin position="18"/>
        <end position="259"/>
    </location>
</feature>
<dbReference type="EC" id="3.5.2.6" evidence="3 8"/>
<dbReference type="FunFam" id="3.40.710.10:FF:000019">
    <property type="entry name" value="Beta-lactamase"/>
    <property type="match status" value="1"/>
</dbReference>
<dbReference type="RefSeq" id="WP_169564580.1">
    <property type="nucleotide sequence ID" value="NZ_JAAXYH010000008.1"/>
</dbReference>
<dbReference type="GO" id="GO:0008800">
    <property type="term" value="F:beta-lactamase activity"/>
    <property type="evidence" value="ECO:0007669"/>
    <property type="project" value="UniProtKB-UniRule"/>
</dbReference>
<dbReference type="GO" id="GO:0071555">
    <property type="term" value="P:cell wall organization"/>
    <property type="evidence" value="ECO:0007669"/>
    <property type="project" value="TreeGrafter"/>
</dbReference>
<comment type="catalytic activity">
    <reaction evidence="1 8">
        <text>a beta-lactam + H2O = a substituted beta-amino acid</text>
        <dbReference type="Rhea" id="RHEA:20401"/>
        <dbReference type="ChEBI" id="CHEBI:15377"/>
        <dbReference type="ChEBI" id="CHEBI:35627"/>
        <dbReference type="ChEBI" id="CHEBI:140347"/>
        <dbReference type="EC" id="3.5.2.6"/>
    </reaction>
</comment>
<dbReference type="InterPro" id="IPR012338">
    <property type="entry name" value="Beta-lactam/transpept-like"/>
</dbReference>
<keyword evidence="12" id="KW-1185">Reference proteome</keyword>
<evidence type="ECO:0000313" key="12">
    <source>
        <dbReference type="Proteomes" id="UP000737113"/>
    </source>
</evidence>
<evidence type="ECO:0000256" key="5">
    <source>
        <dbReference type="ARBA" id="ARBA00022801"/>
    </source>
</evidence>
<dbReference type="AlphaFoldDB" id="A0A972FUE7"/>
<dbReference type="Proteomes" id="UP000737113">
    <property type="component" value="Unassembled WGS sequence"/>
</dbReference>
<gene>
    <name evidence="11" type="primary">blaOXA</name>
    <name evidence="11" type="ORF">HC757_11825</name>
</gene>
<evidence type="ECO:0000256" key="9">
    <source>
        <dbReference type="SAM" id="SignalP"/>
    </source>
</evidence>
<reference evidence="11" key="1">
    <citation type="submission" date="2020-04" db="EMBL/GenBank/DDBJ databases">
        <title>Description of Shewanella salipaludis sp. nov., isolated from a salt marsh.</title>
        <authorList>
            <person name="Park S."/>
            <person name="Yoon J.-H."/>
        </authorList>
    </citation>
    <scope>NUCLEOTIDE SEQUENCE</scope>
    <source>
        <strain evidence="11">SHSM-M6</strain>
    </source>
</reference>
<dbReference type="GO" id="GO:0008658">
    <property type="term" value="F:penicillin binding"/>
    <property type="evidence" value="ECO:0007669"/>
    <property type="project" value="InterPro"/>
</dbReference>
<evidence type="ECO:0000256" key="8">
    <source>
        <dbReference type="RuleBase" id="RU361140"/>
    </source>
</evidence>
<accession>A0A972FUE7</accession>
<feature type="domain" description="Penicillin-binding protein transpeptidase" evidence="10">
    <location>
        <begin position="53"/>
        <end position="253"/>
    </location>
</feature>
<feature type="modified residue" description="N6-carboxylysine" evidence="7">
    <location>
        <position position="68"/>
    </location>
</feature>
<dbReference type="GO" id="GO:0005886">
    <property type="term" value="C:plasma membrane"/>
    <property type="evidence" value="ECO:0007669"/>
    <property type="project" value="TreeGrafter"/>
</dbReference>
<comment type="caution">
    <text evidence="11">The sequence shown here is derived from an EMBL/GenBank/DDBJ whole genome shotgun (WGS) entry which is preliminary data.</text>
</comment>
<evidence type="ECO:0000313" key="11">
    <source>
        <dbReference type="EMBL" id="NMH65847.1"/>
    </source>
</evidence>
<evidence type="ECO:0000259" key="10">
    <source>
        <dbReference type="Pfam" id="PF00905"/>
    </source>
</evidence>
<dbReference type="InterPro" id="IPR001460">
    <property type="entry name" value="PCN-bd_Tpept"/>
</dbReference>
<evidence type="ECO:0000256" key="1">
    <source>
        <dbReference type="ARBA" id="ARBA00001526"/>
    </source>
</evidence>
<evidence type="ECO:0000256" key="4">
    <source>
        <dbReference type="ARBA" id="ARBA00022729"/>
    </source>
</evidence>
<dbReference type="SUPFAM" id="SSF56601">
    <property type="entry name" value="beta-lactamase/transpeptidase-like"/>
    <property type="match status" value="1"/>
</dbReference>
<organism evidence="11 12">
    <name type="scientific">Shewanella salipaludis</name>
    <dbReference type="NCBI Taxonomy" id="2723052"/>
    <lineage>
        <taxon>Bacteria</taxon>
        <taxon>Pseudomonadati</taxon>
        <taxon>Pseudomonadota</taxon>
        <taxon>Gammaproteobacteria</taxon>
        <taxon>Alteromonadales</taxon>
        <taxon>Shewanellaceae</taxon>
        <taxon>Shewanella</taxon>
    </lineage>
</organism>
<feature type="signal peptide" evidence="9">
    <location>
        <begin position="1"/>
        <end position="17"/>
    </location>
</feature>
<keyword evidence="6 8" id="KW-0046">Antibiotic resistance</keyword>
<sequence length="259" mass="29500">MRLLVILGLLCAGQVNAMDWQETRNWDAVFKQHQAKGVFVLWNEGRAEGLTNDSKRANQGFIPASTFKIPNSLIALELGVVKDERQAFPWDKQVRDIASWNRDQTLVSAMKYSVVPVYQQIARDIGEPRMASMLTSLGYGNADIGGVLDRFWLDGELRISALQQIDFLRRLYHNQLPLSERSQRIVKQMMLTEANADYIIRAKTGYGVSLKPAVGWWVGWVERDDNSYFFAINIDMASAEALPLRQRIAKEILAMEHIL</sequence>
<keyword evidence="4 9" id="KW-0732">Signal</keyword>
<dbReference type="InterPro" id="IPR002137">
    <property type="entry name" value="Beta-lactam_class-D_AS"/>
</dbReference>
<dbReference type="PROSITE" id="PS00337">
    <property type="entry name" value="BETA_LACTAMASE_D"/>
    <property type="match status" value="1"/>
</dbReference>
<evidence type="ECO:0000256" key="7">
    <source>
        <dbReference type="PIRSR" id="PIRSR602137-50"/>
    </source>
</evidence>
<dbReference type="EMBL" id="JAAXYH010000008">
    <property type="protein sequence ID" value="NMH65847.1"/>
    <property type="molecule type" value="Genomic_DNA"/>
</dbReference>
<proteinExistence type="inferred from homology"/>
<evidence type="ECO:0000256" key="3">
    <source>
        <dbReference type="ARBA" id="ARBA00012865"/>
    </source>
</evidence>
<keyword evidence="5 8" id="KW-0378">Hydrolase</keyword>
<protein>
    <recommendedName>
        <fullName evidence="3 8">Beta-lactamase</fullName>
        <ecNumber evidence="3 8">3.5.2.6</ecNumber>
    </recommendedName>
</protein>
<dbReference type="NCBIfam" id="NF012161">
    <property type="entry name" value="bla_class_D_main"/>
    <property type="match status" value="1"/>
</dbReference>
<evidence type="ECO:0000256" key="2">
    <source>
        <dbReference type="ARBA" id="ARBA00007898"/>
    </source>
</evidence>
<dbReference type="PANTHER" id="PTHR30627">
    <property type="entry name" value="PEPTIDOGLYCAN D,D-TRANSPEPTIDASE"/>
    <property type="match status" value="1"/>
</dbReference>
<feature type="active site" description="Acyl-ester intermediate" evidence="7">
    <location>
        <position position="65"/>
    </location>
</feature>
<dbReference type="PANTHER" id="PTHR30627:SF6">
    <property type="entry name" value="BETA-LACTAMASE YBXI-RELATED"/>
    <property type="match status" value="1"/>
</dbReference>
<dbReference type="GO" id="GO:0017001">
    <property type="term" value="P:antibiotic catabolic process"/>
    <property type="evidence" value="ECO:0007669"/>
    <property type="project" value="InterPro"/>
</dbReference>
<dbReference type="Gene3D" id="3.40.710.10">
    <property type="entry name" value="DD-peptidase/beta-lactamase superfamily"/>
    <property type="match status" value="1"/>
</dbReference>
<name>A0A972FUE7_9GAMM</name>
<dbReference type="Pfam" id="PF00905">
    <property type="entry name" value="Transpeptidase"/>
    <property type="match status" value="1"/>
</dbReference>
<evidence type="ECO:0000256" key="6">
    <source>
        <dbReference type="ARBA" id="ARBA00023251"/>
    </source>
</evidence>
<comment type="similarity">
    <text evidence="2 8">Belongs to the class-D beta-lactamase family.</text>
</comment>
<dbReference type="GO" id="GO:0046677">
    <property type="term" value="P:response to antibiotic"/>
    <property type="evidence" value="ECO:0007669"/>
    <property type="project" value="UniProtKB-UniRule"/>
</dbReference>